<keyword evidence="11" id="KW-1185">Reference proteome</keyword>
<dbReference type="PANTHER" id="PTHR24406">
    <property type="entry name" value="TRANSCRIPTIONAL REPRESSOR CTCFL-RELATED"/>
    <property type="match status" value="1"/>
</dbReference>
<feature type="compositionally biased region" description="Basic and acidic residues" evidence="8">
    <location>
        <begin position="303"/>
        <end position="313"/>
    </location>
</feature>
<feature type="compositionally biased region" description="Polar residues" evidence="8">
    <location>
        <begin position="293"/>
        <end position="302"/>
    </location>
</feature>
<dbReference type="InterPro" id="IPR050888">
    <property type="entry name" value="ZnF_C2H2-type_TF"/>
</dbReference>
<evidence type="ECO:0000256" key="3">
    <source>
        <dbReference type="ARBA" id="ARBA00022737"/>
    </source>
</evidence>
<name>A0AAD9N2J0_9ANNE</name>
<dbReference type="EMBL" id="JAODUP010000270">
    <property type="protein sequence ID" value="KAK2154345.1"/>
    <property type="molecule type" value="Genomic_DNA"/>
</dbReference>
<keyword evidence="5" id="KW-0862">Zinc</keyword>
<keyword evidence="3" id="KW-0677">Repeat</keyword>
<evidence type="ECO:0000256" key="8">
    <source>
        <dbReference type="SAM" id="MobiDB-lite"/>
    </source>
</evidence>
<comment type="caution">
    <text evidence="10">The sequence shown here is derived from an EMBL/GenBank/DDBJ whole genome shotgun (WGS) entry which is preliminary data.</text>
</comment>
<feature type="compositionally biased region" description="Basic and acidic residues" evidence="8">
    <location>
        <begin position="320"/>
        <end position="333"/>
    </location>
</feature>
<dbReference type="GO" id="GO:0008270">
    <property type="term" value="F:zinc ion binding"/>
    <property type="evidence" value="ECO:0007669"/>
    <property type="project" value="UniProtKB-KW"/>
</dbReference>
<evidence type="ECO:0000256" key="5">
    <source>
        <dbReference type="ARBA" id="ARBA00022833"/>
    </source>
</evidence>
<gene>
    <name evidence="10" type="ORF">LSH36_270g02012</name>
</gene>
<evidence type="ECO:0000256" key="4">
    <source>
        <dbReference type="ARBA" id="ARBA00022771"/>
    </source>
</evidence>
<organism evidence="10 11">
    <name type="scientific">Paralvinella palmiformis</name>
    <dbReference type="NCBI Taxonomy" id="53620"/>
    <lineage>
        <taxon>Eukaryota</taxon>
        <taxon>Metazoa</taxon>
        <taxon>Spiralia</taxon>
        <taxon>Lophotrochozoa</taxon>
        <taxon>Annelida</taxon>
        <taxon>Polychaeta</taxon>
        <taxon>Sedentaria</taxon>
        <taxon>Canalipalpata</taxon>
        <taxon>Terebellida</taxon>
        <taxon>Terebelliformia</taxon>
        <taxon>Alvinellidae</taxon>
        <taxon>Paralvinella</taxon>
    </lineage>
</organism>
<feature type="compositionally biased region" description="Basic and acidic residues" evidence="8">
    <location>
        <begin position="280"/>
        <end position="292"/>
    </location>
</feature>
<evidence type="ECO:0000256" key="1">
    <source>
        <dbReference type="ARBA" id="ARBA00004123"/>
    </source>
</evidence>
<feature type="domain" description="C2H2-type" evidence="9">
    <location>
        <begin position="703"/>
        <end position="733"/>
    </location>
</feature>
<evidence type="ECO:0000256" key="2">
    <source>
        <dbReference type="ARBA" id="ARBA00022723"/>
    </source>
</evidence>
<dbReference type="GO" id="GO:0005634">
    <property type="term" value="C:nucleus"/>
    <property type="evidence" value="ECO:0007669"/>
    <property type="project" value="UniProtKB-SubCell"/>
</dbReference>
<feature type="region of interest" description="Disordered" evidence="8">
    <location>
        <begin position="939"/>
        <end position="962"/>
    </location>
</feature>
<protein>
    <recommendedName>
        <fullName evidence="9">C2H2-type domain-containing protein</fullName>
    </recommendedName>
</protein>
<reference evidence="10" key="1">
    <citation type="journal article" date="2023" name="Mol. Biol. Evol.">
        <title>Third-Generation Sequencing Reveals the Adaptive Role of the Epigenome in Three Deep-Sea Polychaetes.</title>
        <authorList>
            <person name="Perez M."/>
            <person name="Aroh O."/>
            <person name="Sun Y."/>
            <person name="Lan Y."/>
            <person name="Juniper S.K."/>
            <person name="Young C.R."/>
            <person name="Angers B."/>
            <person name="Qian P.Y."/>
        </authorList>
    </citation>
    <scope>NUCLEOTIDE SEQUENCE</scope>
    <source>
        <strain evidence="10">P08H-3</strain>
    </source>
</reference>
<dbReference type="SMART" id="SM00355">
    <property type="entry name" value="ZnF_C2H2"/>
    <property type="match status" value="8"/>
</dbReference>
<keyword evidence="6" id="KW-0539">Nucleus</keyword>
<feature type="compositionally biased region" description="Polar residues" evidence="8">
    <location>
        <begin position="266"/>
        <end position="279"/>
    </location>
</feature>
<evidence type="ECO:0000313" key="10">
    <source>
        <dbReference type="EMBL" id="KAK2154345.1"/>
    </source>
</evidence>
<dbReference type="Proteomes" id="UP001208570">
    <property type="component" value="Unassembled WGS sequence"/>
</dbReference>
<feature type="region of interest" description="Disordered" evidence="8">
    <location>
        <begin position="808"/>
        <end position="832"/>
    </location>
</feature>
<feature type="region of interest" description="Disordered" evidence="8">
    <location>
        <begin position="173"/>
        <end position="358"/>
    </location>
</feature>
<sequence length="983" mass="108694">MPISTVVITEYSREIVENLKDFGQICRVTVTRFSTSLMVTQDGGFAMCRLAYELMRVNIGQAKLSDIGTNDMDIDVGSDMKDKADIIRNGTDCSEKTNKCSSTSQRTLTDKLKTDIEGFGIVSRKMDKDASENGHGAEDGSVNGSDVCADACESGAEDANEVSCDGSDSICVNNNSRDVDDVDEDSNTVSEITQSSDQVPGSREDSMDVGDADGAECSRSGESARESMERNTDNCDDSAKGVTVVSDKSNDNSKDAIESNSRDSCVDLTSESNENTTDSVEMRGKPGQKDKGGNNTESPSRQQTKDTSQKDNKLITVTRESPEKESKVDEKPQTKPTKVDSVLASDKPRGGSSSGSENLRPFARLLFDLGLDLTRQHVYKDLIRVQTKKQQHNKLNNKDEKQLDKLKDAYTYLVEKNKYFALDSHKCPRCDHKRESVNALEFHKEFDHRGACTMCEFVTGNASAYYFHMEAEHNRQGRVEPVLGLYVCPYCPYEHHNARKNYLKHVMKCEKAFILKQNLKPMPADCDIPLKTSPMSIHQTIGAKNIRQPPPLIKKPELSMPHISPATRNFAPSVLGGVTRSLLPGQLTLPPWLNIQESQGPQLVQMGNQYFLVVTQNGQTFMTPMTIGTVADVPSTIQQVGRQPKTGSRGTDSKTKGSARGAFEICEICGGFVKDRDSLRIHFFWAHKIEIHPLLMKDREPALKCNHVNCSRRFWTYQGYQRHVTVTHGGEAGKAPTPGMTCYVCGVNTVDFITHMTSKHPQVVKHMLSQMRCVVCQDALPTETALESHMFIEHKDVVTKYGSLITGPKKNIPGQSQEKAQSKANSSSKGSPSVAAVDTLIECSYCDAEFTSSGAYAAHFSKQHANIKESCSVCKEDVLVGQQFIDHVTDKHLKKLSIPVKRISKETVEKLSPPATRSRKRASDEVIVIDLEDQKRQKLHVGGDGSSVDHKTKKMVTRNSGKKVTEEVIEVDGEEVVIQKVDD</sequence>
<feature type="compositionally biased region" description="Basic and acidic residues" evidence="8">
    <location>
        <begin position="248"/>
        <end position="265"/>
    </location>
</feature>
<evidence type="ECO:0000313" key="11">
    <source>
        <dbReference type="Proteomes" id="UP001208570"/>
    </source>
</evidence>
<evidence type="ECO:0000256" key="6">
    <source>
        <dbReference type="ARBA" id="ARBA00023242"/>
    </source>
</evidence>
<dbReference type="AlphaFoldDB" id="A0AAD9N2J0"/>
<dbReference type="PROSITE" id="PS00028">
    <property type="entry name" value="ZINC_FINGER_C2H2_1"/>
    <property type="match status" value="2"/>
</dbReference>
<evidence type="ECO:0000256" key="7">
    <source>
        <dbReference type="PROSITE-ProRule" id="PRU00042"/>
    </source>
</evidence>
<keyword evidence="4 7" id="KW-0863">Zinc-finger</keyword>
<dbReference type="PROSITE" id="PS50157">
    <property type="entry name" value="ZINC_FINGER_C2H2_2"/>
    <property type="match status" value="1"/>
</dbReference>
<feature type="compositionally biased region" description="Low complexity" evidence="8">
    <location>
        <begin position="815"/>
        <end position="832"/>
    </location>
</feature>
<keyword evidence="2" id="KW-0479">Metal-binding</keyword>
<feature type="compositionally biased region" description="Basic and acidic residues" evidence="8">
    <location>
        <begin position="222"/>
        <end position="239"/>
    </location>
</feature>
<dbReference type="InterPro" id="IPR013087">
    <property type="entry name" value="Znf_C2H2_type"/>
</dbReference>
<accession>A0AAD9N2J0</accession>
<evidence type="ECO:0000259" key="9">
    <source>
        <dbReference type="PROSITE" id="PS50157"/>
    </source>
</evidence>
<comment type="subcellular location">
    <subcellularLocation>
        <location evidence="1">Nucleus</location>
    </subcellularLocation>
</comment>
<proteinExistence type="predicted"/>